<proteinExistence type="predicted"/>
<gene>
    <name evidence="2" type="ORF">HMPREF1057_02314</name>
</gene>
<dbReference type="EMBL" id="AGXW01000008">
    <property type="protein sequence ID" value="EKJ91012.1"/>
    <property type="molecule type" value="Genomic_DNA"/>
</dbReference>
<sequence>MVISENCCIFIVLNYKGLQTIIAMITESKVIELFCMADDFCKFFDAMMAKYTLKPATKRKYHRDSTMSKAEIMLVMILFHDSGYRCLKHFYQEKICKHMRHFFPKVVSYNRFVELEKEVAIPLALFIKKVLLGKCTGISFVDSTPLRVCKNQRIHIHKTFKGIAQRGKCSMGWFFGFKLHLICNERGELLNFMITPGDVDDRKPLEYKAFLEFIHGKLVGDKGYIGKNLFQRLFVDGIQLITKLKSNMKGALVSLSDKLLLRKRAIIETVNDELKNIAQAEHSRHRTFDNFIVNLLAGIAAYCCFPKKPCINVSRTVDTQLALF</sequence>
<feature type="domain" description="Transposase DDE" evidence="1">
    <location>
        <begin position="133"/>
        <end position="287"/>
    </location>
</feature>
<accession>K5BTM8</accession>
<reference evidence="2 3" key="1">
    <citation type="submission" date="2012-02" db="EMBL/GenBank/DDBJ databases">
        <title>The Genome Sequence of Bacteroides finegoldii CL09T03C10.</title>
        <authorList>
            <consortium name="The Broad Institute Genome Sequencing Platform"/>
            <person name="Earl A."/>
            <person name="Ward D."/>
            <person name="Feldgarden M."/>
            <person name="Gevers D."/>
            <person name="Zitomersky N.L."/>
            <person name="Coyne M.J."/>
            <person name="Comstock L.E."/>
            <person name="Young S.K."/>
            <person name="Zeng Q."/>
            <person name="Gargeya S."/>
            <person name="Fitzgerald M."/>
            <person name="Haas B."/>
            <person name="Abouelleil A."/>
            <person name="Alvarado L."/>
            <person name="Arachchi H.M."/>
            <person name="Berlin A."/>
            <person name="Chapman S.B."/>
            <person name="Gearin G."/>
            <person name="Goldberg J."/>
            <person name="Griggs A."/>
            <person name="Gujja S."/>
            <person name="Hansen M."/>
            <person name="Heiman D."/>
            <person name="Howarth C."/>
            <person name="Larimer J."/>
            <person name="Lui A."/>
            <person name="MacDonald P.J.P."/>
            <person name="McCowen C."/>
            <person name="Montmayeur A."/>
            <person name="Murphy C."/>
            <person name="Neiman D."/>
            <person name="Pearson M."/>
            <person name="Priest M."/>
            <person name="Roberts A."/>
            <person name="Saif S."/>
            <person name="Shea T."/>
            <person name="Sisk P."/>
            <person name="Stolte C."/>
            <person name="Sykes S."/>
            <person name="Wortman J."/>
            <person name="Nusbaum C."/>
            <person name="Birren B."/>
        </authorList>
    </citation>
    <scope>NUCLEOTIDE SEQUENCE [LARGE SCALE GENOMIC DNA]</scope>
    <source>
        <strain evidence="2 3">CL09T03C10</strain>
    </source>
</reference>
<dbReference type="AlphaFoldDB" id="K5BTM8"/>
<dbReference type="Pfam" id="PF13612">
    <property type="entry name" value="DDE_Tnp_1_3"/>
    <property type="match status" value="1"/>
</dbReference>
<name>K5BTM8_9BACE</name>
<evidence type="ECO:0000313" key="2">
    <source>
        <dbReference type="EMBL" id="EKJ91012.1"/>
    </source>
</evidence>
<comment type="caution">
    <text evidence="2">The sequence shown here is derived from an EMBL/GenBank/DDBJ whole genome shotgun (WGS) entry which is preliminary data.</text>
</comment>
<evidence type="ECO:0000313" key="3">
    <source>
        <dbReference type="Proteomes" id="UP000007995"/>
    </source>
</evidence>
<organism evidence="2 3">
    <name type="scientific">Bacteroides finegoldii CL09T03C10</name>
    <dbReference type="NCBI Taxonomy" id="997888"/>
    <lineage>
        <taxon>Bacteria</taxon>
        <taxon>Pseudomonadati</taxon>
        <taxon>Bacteroidota</taxon>
        <taxon>Bacteroidia</taxon>
        <taxon>Bacteroidales</taxon>
        <taxon>Bacteroidaceae</taxon>
        <taxon>Bacteroides</taxon>
    </lineage>
</organism>
<dbReference type="InterPro" id="IPR025668">
    <property type="entry name" value="Tnp_DDE_dom"/>
</dbReference>
<dbReference type="NCBIfam" id="NF033520">
    <property type="entry name" value="transpos_IS982"/>
    <property type="match status" value="1"/>
</dbReference>
<dbReference type="HOGENOM" id="CLU_073308_1_0_10"/>
<protein>
    <recommendedName>
        <fullName evidence="1">Transposase DDE domain-containing protein</fullName>
    </recommendedName>
</protein>
<dbReference type="Proteomes" id="UP000007995">
    <property type="component" value="Unassembled WGS sequence"/>
</dbReference>
<evidence type="ECO:0000259" key="1">
    <source>
        <dbReference type="Pfam" id="PF13612"/>
    </source>
</evidence>